<feature type="region of interest" description="Disordered" evidence="1">
    <location>
        <begin position="1"/>
        <end position="47"/>
    </location>
</feature>
<gene>
    <name evidence="2" type="ORF">TSUD_335230</name>
</gene>
<feature type="compositionally biased region" description="Basic and acidic residues" evidence="1">
    <location>
        <begin position="19"/>
        <end position="38"/>
    </location>
</feature>
<accession>A0A2Z6NKR5</accession>
<proteinExistence type="predicted"/>
<protein>
    <submittedName>
        <fullName evidence="2">Uncharacterized protein</fullName>
    </submittedName>
</protein>
<dbReference type="EMBL" id="DF974051">
    <property type="protein sequence ID" value="GAU44541.1"/>
    <property type="molecule type" value="Genomic_DNA"/>
</dbReference>
<evidence type="ECO:0000256" key="1">
    <source>
        <dbReference type="SAM" id="MobiDB-lite"/>
    </source>
</evidence>
<name>A0A2Z6NKR5_TRISU</name>
<organism evidence="2 3">
    <name type="scientific">Trifolium subterraneum</name>
    <name type="common">Subterranean clover</name>
    <dbReference type="NCBI Taxonomy" id="3900"/>
    <lineage>
        <taxon>Eukaryota</taxon>
        <taxon>Viridiplantae</taxon>
        <taxon>Streptophyta</taxon>
        <taxon>Embryophyta</taxon>
        <taxon>Tracheophyta</taxon>
        <taxon>Spermatophyta</taxon>
        <taxon>Magnoliopsida</taxon>
        <taxon>eudicotyledons</taxon>
        <taxon>Gunneridae</taxon>
        <taxon>Pentapetalae</taxon>
        <taxon>rosids</taxon>
        <taxon>fabids</taxon>
        <taxon>Fabales</taxon>
        <taxon>Fabaceae</taxon>
        <taxon>Papilionoideae</taxon>
        <taxon>50 kb inversion clade</taxon>
        <taxon>NPAAA clade</taxon>
        <taxon>Hologalegina</taxon>
        <taxon>IRL clade</taxon>
        <taxon>Trifolieae</taxon>
        <taxon>Trifolium</taxon>
    </lineage>
</organism>
<dbReference type="AlphaFoldDB" id="A0A2Z6NKR5"/>
<dbReference type="Proteomes" id="UP000242715">
    <property type="component" value="Unassembled WGS sequence"/>
</dbReference>
<evidence type="ECO:0000313" key="2">
    <source>
        <dbReference type="EMBL" id="GAU44541.1"/>
    </source>
</evidence>
<reference evidence="3" key="1">
    <citation type="journal article" date="2017" name="Front. Plant Sci.">
        <title>Climate Clever Clovers: New Paradigm to Reduce the Environmental Footprint of Ruminants by Breeding Low Methanogenic Forages Utilizing Haplotype Variation.</title>
        <authorList>
            <person name="Kaur P."/>
            <person name="Appels R."/>
            <person name="Bayer P.E."/>
            <person name="Keeble-Gagnere G."/>
            <person name="Wang J."/>
            <person name="Hirakawa H."/>
            <person name="Shirasawa K."/>
            <person name="Vercoe P."/>
            <person name="Stefanova K."/>
            <person name="Durmic Z."/>
            <person name="Nichols P."/>
            <person name="Revell C."/>
            <person name="Isobe S.N."/>
            <person name="Edwards D."/>
            <person name="Erskine W."/>
        </authorList>
    </citation>
    <scope>NUCLEOTIDE SEQUENCE [LARGE SCALE GENOMIC DNA]</scope>
    <source>
        <strain evidence="3">cv. Daliak</strain>
    </source>
</reference>
<evidence type="ECO:0000313" key="3">
    <source>
        <dbReference type="Proteomes" id="UP000242715"/>
    </source>
</evidence>
<sequence>MSMESDTVFHGVTQPNSEPEPKRLKSEPELGSEQEQKPKPPYYDFDPISIPDGNFTLSDFSVYDDDDDPYLYVGDEFVYNNKAWRKIEDEDALYRELSGKLSGASFMFDDLVKCTMGCEFYYDDDDDDVAL</sequence>
<keyword evidence="3" id="KW-1185">Reference proteome</keyword>